<name>A0A6H1ZEU5_9ZZZZ</name>
<reference evidence="2" key="1">
    <citation type="submission" date="2020-03" db="EMBL/GenBank/DDBJ databases">
        <title>The deep terrestrial virosphere.</title>
        <authorList>
            <person name="Holmfeldt K."/>
            <person name="Nilsson E."/>
            <person name="Simone D."/>
            <person name="Lopez-Fernandez M."/>
            <person name="Wu X."/>
            <person name="de Brujin I."/>
            <person name="Lundin D."/>
            <person name="Andersson A."/>
            <person name="Bertilsson S."/>
            <person name="Dopson M."/>
        </authorList>
    </citation>
    <scope>NUCLEOTIDE SEQUENCE</scope>
    <source>
        <strain evidence="2">TM448A00312</strain>
        <strain evidence="3">TM448B01411</strain>
    </source>
</reference>
<evidence type="ECO:0000256" key="1">
    <source>
        <dbReference type="SAM" id="MobiDB-lite"/>
    </source>
</evidence>
<dbReference type="AlphaFoldDB" id="A0A6H1ZEU5"/>
<accession>A0A6H1ZEU5</accession>
<dbReference type="EMBL" id="MT144755">
    <property type="protein sequence ID" value="QJH98853.1"/>
    <property type="molecule type" value="Genomic_DNA"/>
</dbReference>
<feature type="region of interest" description="Disordered" evidence="1">
    <location>
        <begin position="137"/>
        <end position="159"/>
    </location>
</feature>
<dbReference type="EMBL" id="MT144002">
    <property type="protein sequence ID" value="QJA46074.1"/>
    <property type="molecule type" value="Genomic_DNA"/>
</dbReference>
<proteinExistence type="predicted"/>
<protein>
    <submittedName>
        <fullName evidence="2">Uncharacterized protein</fullName>
    </submittedName>
</protein>
<gene>
    <name evidence="2" type="ORF">TM448A00312_0032</name>
    <name evidence="3" type="ORF">TM448B01411_0008</name>
</gene>
<sequence length="159" mass="17875">MLYKKQISVGQFLKKGEDFKDGDMVEIANEGKKIEGQFGTQDVFLIKLEDETEGNVNFNQTSINNLIDSFGEDSVNWVGKKVKVSMIKQNVQGKIKSVYYFLHPNTILDEESGEFIIPDKSKEPIPVVDDDIPVVESDEVEDENAEAQLAAEEDKNDKA</sequence>
<organism evidence="2">
    <name type="scientific">viral metagenome</name>
    <dbReference type="NCBI Taxonomy" id="1070528"/>
    <lineage>
        <taxon>unclassified sequences</taxon>
        <taxon>metagenomes</taxon>
        <taxon>organismal metagenomes</taxon>
    </lineage>
</organism>
<evidence type="ECO:0000313" key="3">
    <source>
        <dbReference type="EMBL" id="QJH98853.1"/>
    </source>
</evidence>
<evidence type="ECO:0000313" key="2">
    <source>
        <dbReference type="EMBL" id="QJA46074.1"/>
    </source>
</evidence>